<dbReference type="PRINTS" id="PR00633">
    <property type="entry name" value="RCCNDNSATION"/>
</dbReference>
<feature type="repeat" description="RCC1" evidence="1">
    <location>
        <begin position="58"/>
        <end position="107"/>
    </location>
</feature>
<dbReference type="eggNOG" id="KOG0941">
    <property type="taxonomic scope" value="Eukaryota"/>
</dbReference>
<evidence type="ECO:0000313" key="3">
    <source>
        <dbReference type="Proteomes" id="UP000008311"/>
    </source>
</evidence>
<evidence type="ECO:0000313" key="2">
    <source>
        <dbReference type="EMBL" id="EEF24923.1"/>
    </source>
</evidence>
<proteinExistence type="predicted"/>
<dbReference type="PANTHER" id="PTHR45982:SF1">
    <property type="entry name" value="REGULATOR OF CHROMOSOME CONDENSATION"/>
    <property type="match status" value="1"/>
</dbReference>
<name>B9TGU1_RICCO</name>
<dbReference type="PROSITE" id="PS00626">
    <property type="entry name" value="RCC1_2"/>
    <property type="match status" value="2"/>
</dbReference>
<dbReference type="SUPFAM" id="SSF50985">
    <property type="entry name" value="RCC1/BLIP-II"/>
    <property type="match status" value="1"/>
</dbReference>
<protein>
    <submittedName>
        <fullName evidence="2">Uncharacterized protein</fullName>
    </submittedName>
</protein>
<dbReference type="AlphaFoldDB" id="B9TGU1"/>
<keyword evidence="3" id="KW-1185">Reference proteome</keyword>
<dbReference type="Gene3D" id="2.130.10.30">
    <property type="entry name" value="Regulator of chromosome condensation 1/beta-lactamase-inhibitor protein II"/>
    <property type="match status" value="1"/>
</dbReference>
<sequence>MAIATNGVLWGWGANDSGQLGNNATGGTISAPIQISAYTDWTIVAAGGLHTLGVRKDGTLWAWGANSDGQLGDGSGIDHSAPTQVGLDNTWTYISAGANHSAALKADNSLWTWGRNTDGQLGNGKTTISVVPTSIPNPN</sequence>
<dbReference type="InterPro" id="IPR009091">
    <property type="entry name" value="RCC1/BLIP-II"/>
</dbReference>
<dbReference type="Pfam" id="PF00415">
    <property type="entry name" value="RCC1"/>
    <property type="match status" value="3"/>
</dbReference>
<dbReference type="Proteomes" id="UP000008311">
    <property type="component" value="Unassembled WGS sequence"/>
</dbReference>
<feature type="repeat" description="RCC1" evidence="1">
    <location>
        <begin position="108"/>
        <end position="139"/>
    </location>
</feature>
<gene>
    <name evidence="2" type="ORF">RCOM_2119820</name>
</gene>
<dbReference type="InParanoid" id="B9TGU1"/>
<dbReference type="InterPro" id="IPR051553">
    <property type="entry name" value="Ran_GTPase-activating"/>
</dbReference>
<organism evidence="2 3">
    <name type="scientific">Ricinus communis</name>
    <name type="common">Castor bean</name>
    <dbReference type="NCBI Taxonomy" id="3988"/>
    <lineage>
        <taxon>Eukaryota</taxon>
        <taxon>Viridiplantae</taxon>
        <taxon>Streptophyta</taxon>
        <taxon>Embryophyta</taxon>
        <taxon>Tracheophyta</taxon>
        <taxon>Spermatophyta</taxon>
        <taxon>Magnoliopsida</taxon>
        <taxon>eudicotyledons</taxon>
        <taxon>Gunneridae</taxon>
        <taxon>Pentapetalae</taxon>
        <taxon>rosids</taxon>
        <taxon>fabids</taxon>
        <taxon>Malpighiales</taxon>
        <taxon>Euphorbiaceae</taxon>
        <taxon>Acalyphoideae</taxon>
        <taxon>Acalypheae</taxon>
        <taxon>Ricinus</taxon>
    </lineage>
</organism>
<dbReference type="PROSITE" id="PS50012">
    <property type="entry name" value="RCC1_3"/>
    <property type="match status" value="3"/>
</dbReference>
<evidence type="ECO:0000256" key="1">
    <source>
        <dbReference type="PROSITE-ProRule" id="PRU00235"/>
    </source>
</evidence>
<accession>B9TGU1</accession>
<feature type="repeat" description="RCC1" evidence="1">
    <location>
        <begin position="7"/>
        <end position="57"/>
    </location>
</feature>
<dbReference type="EMBL" id="EQ980934">
    <property type="protein sequence ID" value="EEF24923.1"/>
    <property type="molecule type" value="Genomic_DNA"/>
</dbReference>
<dbReference type="InterPro" id="IPR000408">
    <property type="entry name" value="Reg_chr_condens"/>
</dbReference>
<reference evidence="3" key="1">
    <citation type="journal article" date="2010" name="Nat. Biotechnol.">
        <title>Draft genome sequence of the oilseed species Ricinus communis.</title>
        <authorList>
            <person name="Chan A.P."/>
            <person name="Crabtree J."/>
            <person name="Zhao Q."/>
            <person name="Lorenzi H."/>
            <person name="Orvis J."/>
            <person name="Puiu D."/>
            <person name="Melake-Berhan A."/>
            <person name="Jones K.M."/>
            <person name="Redman J."/>
            <person name="Chen G."/>
            <person name="Cahoon E.B."/>
            <person name="Gedil M."/>
            <person name="Stanke M."/>
            <person name="Haas B.J."/>
            <person name="Wortman J.R."/>
            <person name="Fraser-Liggett C.M."/>
            <person name="Ravel J."/>
            <person name="Rabinowicz P.D."/>
        </authorList>
    </citation>
    <scope>NUCLEOTIDE SEQUENCE [LARGE SCALE GENOMIC DNA]</scope>
    <source>
        <strain evidence="3">cv. Hale</strain>
    </source>
</reference>
<dbReference type="PANTHER" id="PTHR45982">
    <property type="entry name" value="REGULATOR OF CHROMOSOME CONDENSATION"/>
    <property type="match status" value="1"/>
</dbReference>